<keyword evidence="5" id="KW-1185">Reference proteome</keyword>
<dbReference type="Proteomes" id="UP000008810">
    <property type="component" value="Chromosome 4"/>
</dbReference>
<feature type="transmembrane region" description="Helical" evidence="1">
    <location>
        <begin position="291"/>
        <end position="321"/>
    </location>
</feature>
<name>A0A2K2CPY5_BRADI</name>
<dbReference type="OrthoDB" id="668728at2759"/>
<evidence type="ECO:0000313" key="3">
    <source>
        <dbReference type="EMBL" id="PNT64108.1"/>
    </source>
</evidence>
<feature type="transmembrane region" description="Helical" evidence="1">
    <location>
        <begin position="41"/>
        <end position="64"/>
    </location>
</feature>
<evidence type="ECO:0000313" key="4">
    <source>
        <dbReference type="EnsemblPlants" id="PNT64108"/>
    </source>
</evidence>
<dbReference type="EMBL" id="CM000883">
    <property type="protein sequence ID" value="PNT64108.1"/>
    <property type="molecule type" value="Genomic_DNA"/>
</dbReference>
<feature type="transmembrane region" description="Helical" evidence="1">
    <location>
        <begin position="12"/>
        <end position="29"/>
    </location>
</feature>
<dbReference type="STRING" id="15368.A0A2K2CPY5"/>
<keyword evidence="1" id="KW-0472">Membrane</keyword>
<dbReference type="ExpressionAtlas" id="A0A2K2CPY5">
    <property type="expression patterns" value="baseline"/>
</dbReference>
<organism evidence="3">
    <name type="scientific">Brachypodium distachyon</name>
    <name type="common">Purple false brome</name>
    <name type="synonym">Trachynia distachya</name>
    <dbReference type="NCBI Taxonomy" id="15368"/>
    <lineage>
        <taxon>Eukaryota</taxon>
        <taxon>Viridiplantae</taxon>
        <taxon>Streptophyta</taxon>
        <taxon>Embryophyta</taxon>
        <taxon>Tracheophyta</taxon>
        <taxon>Spermatophyta</taxon>
        <taxon>Magnoliopsida</taxon>
        <taxon>Liliopsida</taxon>
        <taxon>Poales</taxon>
        <taxon>Poaceae</taxon>
        <taxon>BOP clade</taxon>
        <taxon>Pooideae</taxon>
        <taxon>Stipodae</taxon>
        <taxon>Brachypodieae</taxon>
        <taxon>Brachypodium</taxon>
    </lineage>
</organism>
<feature type="domain" description="DUF4220" evidence="2">
    <location>
        <begin position="47"/>
        <end position="361"/>
    </location>
</feature>
<feature type="transmembrane region" description="Helical" evidence="1">
    <location>
        <begin position="85"/>
        <end position="106"/>
    </location>
</feature>
<feature type="transmembrane region" description="Helical" evidence="1">
    <location>
        <begin position="260"/>
        <end position="279"/>
    </location>
</feature>
<dbReference type="GeneID" id="112268875"/>
<reference evidence="4" key="3">
    <citation type="submission" date="2018-08" db="UniProtKB">
        <authorList>
            <consortium name="EnsemblPlants"/>
        </authorList>
    </citation>
    <scope>IDENTIFICATION</scope>
    <source>
        <strain evidence="4">cv. Bd21</strain>
    </source>
</reference>
<dbReference type="EnsemblPlants" id="PNT64108">
    <property type="protein sequence ID" value="PNT64108"/>
    <property type="gene ID" value="BRADI_4g24540v3"/>
</dbReference>
<proteinExistence type="predicted"/>
<feature type="transmembrane region" description="Helical" evidence="1">
    <location>
        <begin position="112"/>
        <end position="131"/>
    </location>
</feature>
<sequence>MESMLELFKELEIQLLVLLSFIIQFLLFFTGSLRRHSTSGFLRLCIWAAYLGADVVAVYSLGLLSRHEDATMEKHVLSKTQPLSFFWAPFLLIHLGGQDTITAFAMEDNNLWLRHLLNLVMQVVLALYVFWISIGRHNVELLVSGILAFTAGIKYGERTWCLKCGCLKSLESSTGQAYKKLLPKEINGHGYDSIVCEALGSTRYVLDIFSGRSLLAENPFSRPSTLGDTNRMLKVVRIELGVMYDDLYTKALVLRTRSIVILRCISQISAVVAFVLFHIDDKRGYNKSDIAVAYSLFMGGFFLEVCSVFICLMSPWTWAWLKVRKCGMLASLSWFIFSSEIGWPEEKQRWPKSMGQYNLVSWLSASSHHLHPRTFSQRVMNSSNHLHPRTFSRRVMTVCRRLLVDVIGVKKEKIFWISKMLETEQVDVER</sequence>
<gene>
    <name evidence="4" type="primary">LOC112268875</name>
    <name evidence="3" type="ORF">BRADI_4g24540v3</name>
</gene>
<protein>
    <recommendedName>
        <fullName evidence="2">DUF4220 domain-containing protein</fullName>
    </recommendedName>
</protein>
<evidence type="ECO:0000256" key="1">
    <source>
        <dbReference type="SAM" id="Phobius"/>
    </source>
</evidence>
<reference evidence="3" key="2">
    <citation type="submission" date="2017-06" db="EMBL/GenBank/DDBJ databases">
        <title>WGS assembly of Brachypodium distachyon.</title>
        <authorList>
            <consortium name="The International Brachypodium Initiative"/>
            <person name="Lucas S."/>
            <person name="Harmon-Smith M."/>
            <person name="Lail K."/>
            <person name="Tice H."/>
            <person name="Grimwood J."/>
            <person name="Bruce D."/>
            <person name="Barry K."/>
            <person name="Shu S."/>
            <person name="Lindquist E."/>
            <person name="Wang M."/>
            <person name="Pitluck S."/>
            <person name="Vogel J.P."/>
            <person name="Garvin D.F."/>
            <person name="Mockler T.C."/>
            <person name="Schmutz J."/>
            <person name="Rokhsar D."/>
            <person name="Bevan M.W."/>
        </authorList>
    </citation>
    <scope>NUCLEOTIDE SEQUENCE</scope>
    <source>
        <strain evidence="3">Bd21</strain>
    </source>
</reference>
<dbReference type="PANTHER" id="PTHR31325">
    <property type="entry name" value="OS01G0798800 PROTEIN-RELATED"/>
    <property type="match status" value="1"/>
</dbReference>
<dbReference type="InterPro" id="IPR025315">
    <property type="entry name" value="DUF4220"/>
</dbReference>
<dbReference type="Gramene" id="PNT64108">
    <property type="protein sequence ID" value="PNT64108"/>
    <property type="gene ID" value="BRADI_4g24540v3"/>
</dbReference>
<dbReference type="Pfam" id="PF13968">
    <property type="entry name" value="DUF4220"/>
    <property type="match status" value="1"/>
</dbReference>
<dbReference type="AlphaFoldDB" id="A0A2K2CPY5"/>
<keyword evidence="1" id="KW-1133">Transmembrane helix</keyword>
<reference evidence="3 4" key="1">
    <citation type="journal article" date="2010" name="Nature">
        <title>Genome sequencing and analysis of the model grass Brachypodium distachyon.</title>
        <authorList>
            <consortium name="International Brachypodium Initiative"/>
        </authorList>
    </citation>
    <scope>NUCLEOTIDE SEQUENCE [LARGE SCALE GENOMIC DNA]</scope>
    <source>
        <strain evidence="3">Bd21</strain>
        <strain evidence="4">cv. Bd21</strain>
    </source>
</reference>
<evidence type="ECO:0000259" key="2">
    <source>
        <dbReference type="Pfam" id="PF13968"/>
    </source>
</evidence>
<accession>A0A2K2CPY5</accession>
<keyword evidence="1" id="KW-0812">Transmembrane</keyword>
<dbReference type="RefSeq" id="XP_024310868.1">
    <property type="nucleotide sequence ID" value="XM_024455100.1"/>
</dbReference>
<evidence type="ECO:0000313" key="5">
    <source>
        <dbReference type="Proteomes" id="UP000008810"/>
    </source>
</evidence>